<reference evidence="4" key="1">
    <citation type="submission" date="2012-06" db="EMBL/GenBank/DDBJ databases">
        <title>Complete sequence of Desulfitobacterium dehalogenans ATCC 51507.</title>
        <authorList>
            <person name="Lucas S."/>
            <person name="Han J."/>
            <person name="Lapidus A."/>
            <person name="Cheng J.-F."/>
            <person name="Goodwin L."/>
            <person name="Pitluck S."/>
            <person name="Peters L."/>
            <person name="Ovchinnikova G."/>
            <person name="Teshima H."/>
            <person name="Detter J.C."/>
            <person name="Han C."/>
            <person name="Tapia R."/>
            <person name="Land M."/>
            <person name="Hauser L."/>
            <person name="Kyrpides N."/>
            <person name="Ivanova N."/>
            <person name="Pagani I."/>
            <person name="Kruse T."/>
            <person name="de Vos W.M."/>
            <person name="Smidt H."/>
            <person name="Woyke T."/>
        </authorList>
    </citation>
    <scope>NUCLEOTIDE SEQUENCE [LARGE SCALE GENOMIC DNA]</scope>
    <source>
        <strain evidence="4">ATCC 51507 / DSM 9161 / JW/IU-DC1</strain>
    </source>
</reference>
<dbReference type="PANTHER" id="PTHR42897">
    <property type="entry name" value="PYRUVATE SYNTHASE SUBUNIT PORB"/>
    <property type="match status" value="1"/>
</dbReference>
<dbReference type="GO" id="GO:0019164">
    <property type="term" value="F:pyruvate synthase activity"/>
    <property type="evidence" value="ECO:0007669"/>
    <property type="project" value="UniProtKB-EC"/>
</dbReference>
<protein>
    <submittedName>
        <fullName evidence="3">2-oxoacid:ferredoxin oxidoreductase, beta subunit</fullName>
        <ecNumber evidence="3">1.2.7.1</ecNumber>
    </submittedName>
</protein>
<evidence type="ECO:0000259" key="2">
    <source>
        <dbReference type="Pfam" id="PF02775"/>
    </source>
</evidence>
<dbReference type="GO" id="GO:0030976">
    <property type="term" value="F:thiamine pyrophosphate binding"/>
    <property type="evidence" value="ECO:0007669"/>
    <property type="project" value="InterPro"/>
</dbReference>
<dbReference type="InterPro" id="IPR051479">
    <property type="entry name" value="PorB-like"/>
</dbReference>
<dbReference type="Gene3D" id="3.40.50.970">
    <property type="match status" value="2"/>
</dbReference>
<dbReference type="SUPFAM" id="SSF52518">
    <property type="entry name" value="Thiamin diphosphate-binding fold (THDP-binding)"/>
    <property type="match status" value="1"/>
</dbReference>
<reference evidence="3 4" key="2">
    <citation type="journal article" date="2015" name="J. Bacteriol.">
        <title>Genomic, proteomic, and biochemical analysis of the organohalide respiratory pathway in Desulfitobacterium dehalogenans.</title>
        <authorList>
            <person name="Kruse T."/>
            <person name="van de Pas B.A."/>
            <person name="Atteia A."/>
            <person name="Krab K."/>
            <person name="Hagen W.R."/>
            <person name="Goodwin L."/>
            <person name="Chain P."/>
            <person name="Boeren S."/>
            <person name="Maphosa F."/>
            <person name="Schraa G."/>
            <person name="de Vos W.M."/>
            <person name="van der Oost J."/>
            <person name="Smidt H."/>
            <person name="Stams A.J."/>
        </authorList>
    </citation>
    <scope>NUCLEOTIDE SEQUENCE [LARGE SCALE GENOMIC DNA]</scope>
    <source>
        <strain evidence="4">ATCC 51507 / DSM 9161 / JW/IU-DC1</strain>
    </source>
</reference>
<name>I4A951_DESDJ</name>
<dbReference type="InterPro" id="IPR011766">
    <property type="entry name" value="TPP_enzyme_TPP-bd"/>
</dbReference>
<dbReference type="EMBL" id="CP003348">
    <property type="protein sequence ID" value="AFM00486.1"/>
    <property type="molecule type" value="Genomic_DNA"/>
</dbReference>
<keyword evidence="4" id="KW-1185">Reference proteome</keyword>
<dbReference type="KEGG" id="ddh:Desde_2140"/>
<sequence>MIDFKELPKEELFGQGNVGCKGCGAAIAGRQAMKVLGERTIITIPASCMATLGGNNTKTTWGVPFYHTLFECAPAVSSGIRAALEIQGIKDVHVVSWGGDAGSADIGFQSLTGAAERQEHMIHVLYDNEMYMNTGGQTGSQTPLYAMTSNSALGKTVHKKNMLAIMEAHGIDYVASANIAYPEDLMAKFQKAAAKKGFSYIHILAPCHRGWQIKPEETIEISRKATECGLWELFEVDEGKRTRTYEPSFTPVADYLKSQGRFKHLNEDHISSFQKSVDTYYGRGE</sequence>
<gene>
    <name evidence="3" type="ordered locus">Desde_2140</name>
</gene>
<dbReference type="PANTHER" id="PTHR42897:SF1">
    <property type="entry name" value="2-OXOACID OXIDOREDUCTASE (FERREDOXIN)"/>
    <property type="match status" value="1"/>
</dbReference>
<dbReference type="eggNOG" id="COG1013">
    <property type="taxonomic scope" value="Bacteria"/>
</dbReference>
<accession>I4A951</accession>
<organism evidence="3 4">
    <name type="scientific">Desulfitobacterium dehalogenans (strain ATCC 51507 / DSM 9161 / JW/IU-DC1)</name>
    <dbReference type="NCBI Taxonomy" id="756499"/>
    <lineage>
        <taxon>Bacteria</taxon>
        <taxon>Bacillati</taxon>
        <taxon>Bacillota</taxon>
        <taxon>Clostridia</taxon>
        <taxon>Eubacteriales</taxon>
        <taxon>Desulfitobacteriaceae</taxon>
        <taxon>Desulfitobacterium</taxon>
    </lineage>
</organism>
<keyword evidence="1 3" id="KW-0560">Oxidoreductase</keyword>
<dbReference type="STRING" id="756499.Desde_2140"/>
<dbReference type="Pfam" id="PF02775">
    <property type="entry name" value="TPP_enzyme_C"/>
    <property type="match status" value="1"/>
</dbReference>
<dbReference type="OrthoDB" id="9794954at2"/>
<evidence type="ECO:0000256" key="1">
    <source>
        <dbReference type="ARBA" id="ARBA00023002"/>
    </source>
</evidence>
<dbReference type="InterPro" id="IPR029061">
    <property type="entry name" value="THDP-binding"/>
</dbReference>
<proteinExistence type="predicted"/>
<dbReference type="EC" id="1.2.7.1" evidence="3"/>
<evidence type="ECO:0000313" key="4">
    <source>
        <dbReference type="Proteomes" id="UP000006053"/>
    </source>
</evidence>
<dbReference type="AlphaFoldDB" id="I4A951"/>
<evidence type="ECO:0000313" key="3">
    <source>
        <dbReference type="EMBL" id="AFM00486.1"/>
    </source>
</evidence>
<feature type="domain" description="Thiamine pyrophosphate enzyme TPP-binding" evidence="2">
    <location>
        <begin position="55"/>
        <end position="203"/>
    </location>
</feature>
<dbReference type="HOGENOM" id="CLU_058423_0_0_9"/>
<dbReference type="Proteomes" id="UP000006053">
    <property type="component" value="Chromosome"/>
</dbReference>